<dbReference type="InterPro" id="IPR001810">
    <property type="entry name" value="F-box_dom"/>
</dbReference>
<dbReference type="PANTHER" id="PTHR31672">
    <property type="entry name" value="BNACNNG10540D PROTEIN"/>
    <property type="match status" value="1"/>
</dbReference>
<dbReference type="Gene3D" id="1.20.1280.50">
    <property type="match status" value="1"/>
</dbReference>
<dbReference type="Pfam" id="PF07734">
    <property type="entry name" value="FBA_1"/>
    <property type="match status" value="1"/>
</dbReference>
<dbReference type="SUPFAM" id="SSF50965">
    <property type="entry name" value="Galactose oxidase, central domain"/>
    <property type="match status" value="1"/>
</dbReference>
<dbReference type="InterPro" id="IPR017451">
    <property type="entry name" value="F-box-assoc_interact_dom"/>
</dbReference>
<dbReference type="AlphaFoldDB" id="A0A022RLG6"/>
<dbReference type="SMART" id="SM00256">
    <property type="entry name" value="FBOX"/>
    <property type="match status" value="1"/>
</dbReference>
<evidence type="ECO:0000313" key="2">
    <source>
        <dbReference type="EMBL" id="EYU39785.1"/>
    </source>
</evidence>
<keyword evidence="3" id="KW-1185">Reference proteome</keyword>
<dbReference type="InterPro" id="IPR011043">
    <property type="entry name" value="Gal_Oxase/kelch_b-propeller"/>
</dbReference>
<feature type="non-terminal residue" evidence="2">
    <location>
        <position position="1"/>
    </location>
</feature>
<protein>
    <recommendedName>
        <fullName evidence="1">F-box domain-containing protein</fullName>
    </recommendedName>
</protein>
<name>A0A022RLG6_ERYGU</name>
<dbReference type="Pfam" id="PF00646">
    <property type="entry name" value="F-box"/>
    <property type="match status" value="1"/>
</dbReference>
<evidence type="ECO:0000259" key="1">
    <source>
        <dbReference type="PROSITE" id="PS50181"/>
    </source>
</evidence>
<proteinExistence type="predicted"/>
<organism evidence="2 3">
    <name type="scientific">Erythranthe guttata</name>
    <name type="common">Yellow monkey flower</name>
    <name type="synonym">Mimulus guttatus</name>
    <dbReference type="NCBI Taxonomy" id="4155"/>
    <lineage>
        <taxon>Eukaryota</taxon>
        <taxon>Viridiplantae</taxon>
        <taxon>Streptophyta</taxon>
        <taxon>Embryophyta</taxon>
        <taxon>Tracheophyta</taxon>
        <taxon>Spermatophyta</taxon>
        <taxon>Magnoliopsida</taxon>
        <taxon>eudicotyledons</taxon>
        <taxon>Gunneridae</taxon>
        <taxon>Pentapetalae</taxon>
        <taxon>asterids</taxon>
        <taxon>lamiids</taxon>
        <taxon>Lamiales</taxon>
        <taxon>Phrymaceae</taxon>
        <taxon>Erythranthe</taxon>
    </lineage>
</organism>
<sequence length="365" mass="41507">AEIFPEEIIAEILSRLPVKSLLKFRCVSKSWRSLISDKHFIKSHLQISRKDTNFTRHWIIQTFLFENPIRKQSLKRCYLPSLFSGLSSDPLEIDFPIENYKGGVWVVDSCNGLVCISINEGRHFLLWNPSTRKYKKLADVDDDDDDRMKLIIIYGFGFDESSDDYKVFCGFSNRGRGGTIAKIYSLRTDSWKRIEFLEEDNLGLDATGKFVSGKLHWGRRNNGPDYSNWDVFSFDLGTGVCGNVAQPLSYVETGFSPSLSVLDGCLCVLYNSPRTSVDVWIMKEYGVSESWVRIVTVPYMHLPLSNPSIHTPSLCVGPKGEILFKLGSDFLIYSPNDNRFRCPKMRSFGAFLEAGVYCESLVSLV</sequence>
<feature type="domain" description="F-box" evidence="1">
    <location>
        <begin position="1"/>
        <end position="44"/>
    </location>
</feature>
<gene>
    <name evidence="2" type="ORF">MIMGU_mgv1a021992mg</name>
</gene>
<reference evidence="2 3" key="1">
    <citation type="journal article" date="2013" name="Proc. Natl. Acad. Sci. U.S.A.">
        <title>Fine-scale variation in meiotic recombination in Mimulus inferred from population shotgun sequencing.</title>
        <authorList>
            <person name="Hellsten U."/>
            <person name="Wright K.M."/>
            <person name="Jenkins J."/>
            <person name="Shu S."/>
            <person name="Yuan Y."/>
            <person name="Wessler S.R."/>
            <person name="Schmutz J."/>
            <person name="Willis J.H."/>
            <person name="Rokhsar D.S."/>
        </authorList>
    </citation>
    <scope>NUCLEOTIDE SEQUENCE [LARGE SCALE GENOMIC DNA]</scope>
    <source>
        <strain evidence="3">cv. DUN x IM62</strain>
    </source>
</reference>
<evidence type="ECO:0000313" key="3">
    <source>
        <dbReference type="Proteomes" id="UP000030748"/>
    </source>
</evidence>
<dbReference type="CDD" id="cd22157">
    <property type="entry name" value="F-box_AtFBW1-like"/>
    <property type="match status" value="1"/>
</dbReference>
<dbReference type="EMBL" id="KI630443">
    <property type="protein sequence ID" value="EYU39785.1"/>
    <property type="molecule type" value="Genomic_DNA"/>
</dbReference>
<dbReference type="SUPFAM" id="SSF81383">
    <property type="entry name" value="F-box domain"/>
    <property type="match status" value="1"/>
</dbReference>
<dbReference type="InterPro" id="IPR050796">
    <property type="entry name" value="SCF_F-box_component"/>
</dbReference>
<dbReference type="InterPro" id="IPR036047">
    <property type="entry name" value="F-box-like_dom_sf"/>
</dbReference>
<accession>A0A022RLG6</accession>
<dbReference type="STRING" id="4155.A0A022RLG6"/>
<dbReference type="NCBIfam" id="TIGR01640">
    <property type="entry name" value="F_box_assoc_1"/>
    <property type="match status" value="1"/>
</dbReference>
<dbReference type="PROSITE" id="PS50181">
    <property type="entry name" value="FBOX"/>
    <property type="match status" value="1"/>
</dbReference>
<dbReference type="PANTHER" id="PTHR31672:SF13">
    <property type="entry name" value="F-BOX PROTEIN CPR30-LIKE"/>
    <property type="match status" value="1"/>
</dbReference>
<dbReference type="Proteomes" id="UP000030748">
    <property type="component" value="Unassembled WGS sequence"/>
</dbReference>
<dbReference type="InterPro" id="IPR006527">
    <property type="entry name" value="F-box-assoc_dom_typ1"/>
</dbReference>
<dbReference type="eggNOG" id="ENOG502QUVH">
    <property type="taxonomic scope" value="Eukaryota"/>
</dbReference>